<organism evidence="3 4">
    <name type="scientific">Abeliophyllum distichum</name>
    <dbReference type="NCBI Taxonomy" id="126358"/>
    <lineage>
        <taxon>Eukaryota</taxon>
        <taxon>Viridiplantae</taxon>
        <taxon>Streptophyta</taxon>
        <taxon>Embryophyta</taxon>
        <taxon>Tracheophyta</taxon>
        <taxon>Spermatophyta</taxon>
        <taxon>Magnoliopsida</taxon>
        <taxon>eudicotyledons</taxon>
        <taxon>Gunneridae</taxon>
        <taxon>Pentapetalae</taxon>
        <taxon>asterids</taxon>
        <taxon>lamiids</taxon>
        <taxon>Lamiales</taxon>
        <taxon>Oleaceae</taxon>
        <taxon>Forsythieae</taxon>
        <taxon>Abeliophyllum</taxon>
    </lineage>
</organism>
<keyword evidence="2" id="KW-0472">Membrane</keyword>
<dbReference type="Proteomes" id="UP001604336">
    <property type="component" value="Unassembled WGS sequence"/>
</dbReference>
<evidence type="ECO:0000313" key="3">
    <source>
        <dbReference type="EMBL" id="KAL2487261.1"/>
    </source>
</evidence>
<proteinExistence type="predicted"/>
<reference evidence="4" key="1">
    <citation type="submission" date="2024-07" db="EMBL/GenBank/DDBJ databases">
        <title>Two chromosome-level genome assemblies of Korean endemic species Abeliophyllum distichum and Forsythia ovata (Oleaceae).</title>
        <authorList>
            <person name="Jang H."/>
        </authorList>
    </citation>
    <scope>NUCLEOTIDE SEQUENCE [LARGE SCALE GENOMIC DNA]</scope>
</reference>
<dbReference type="EMBL" id="JBFOLK010000009">
    <property type="protein sequence ID" value="KAL2487261.1"/>
    <property type="molecule type" value="Genomic_DNA"/>
</dbReference>
<feature type="transmembrane region" description="Helical" evidence="2">
    <location>
        <begin position="96"/>
        <end position="116"/>
    </location>
</feature>
<keyword evidence="2" id="KW-0812">Transmembrane</keyword>
<keyword evidence="4" id="KW-1185">Reference proteome</keyword>
<evidence type="ECO:0000256" key="2">
    <source>
        <dbReference type="SAM" id="Phobius"/>
    </source>
</evidence>
<evidence type="ECO:0000256" key="1">
    <source>
        <dbReference type="SAM" id="MobiDB-lite"/>
    </source>
</evidence>
<protein>
    <submittedName>
        <fullName evidence="3">Uncharacterized protein</fullName>
    </submittedName>
</protein>
<evidence type="ECO:0000313" key="4">
    <source>
        <dbReference type="Proteomes" id="UP001604336"/>
    </source>
</evidence>
<accession>A0ABD1RGK9</accession>
<feature type="region of interest" description="Disordered" evidence="1">
    <location>
        <begin position="40"/>
        <end position="71"/>
    </location>
</feature>
<sequence>MNVSEVGESGIGGEVVAARVPEEAGMGTRARPDCRTAGARFWGAIDPPQGSPRGGASKEGRPMGGSPLEGTAATLGFGLGLTGGGWPITSEEKSGGLVGSIGALVLTVLFGINVLLRDSCCSKNQLYEETNK</sequence>
<comment type="caution">
    <text evidence="3">The sequence shown here is derived from an EMBL/GenBank/DDBJ whole genome shotgun (WGS) entry which is preliminary data.</text>
</comment>
<name>A0ABD1RGK9_9LAMI</name>
<gene>
    <name evidence="3" type="ORF">Adt_32017</name>
</gene>
<keyword evidence="2" id="KW-1133">Transmembrane helix</keyword>
<dbReference type="AlphaFoldDB" id="A0ABD1RGK9"/>